<dbReference type="Pfam" id="PF00050">
    <property type="entry name" value="Kazal_1"/>
    <property type="match status" value="1"/>
</dbReference>
<feature type="compositionally biased region" description="Acidic residues" evidence="2">
    <location>
        <begin position="385"/>
        <end position="400"/>
    </location>
</feature>
<dbReference type="EMBL" id="MHNI01000019">
    <property type="protein sequence ID" value="OGZ42247.1"/>
    <property type="molecule type" value="Genomic_DNA"/>
</dbReference>
<evidence type="ECO:0000259" key="3">
    <source>
        <dbReference type="PROSITE" id="PS51465"/>
    </source>
</evidence>
<organism evidence="4 5">
    <name type="scientific">Candidatus Ryanbacteria bacterium RIFCSPHIGHO2_01_45_13</name>
    <dbReference type="NCBI Taxonomy" id="1802112"/>
    <lineage>
        <taxon>Bacteria</taxon>
        <taxon>Candidatus Ryaniibacteriota</taxon>
    </lineage>
</organism>
<proteinExistence type="predicted"/>
<protein>
    <recommendedName>
        <fullName evidence="3">Kazal-like domain-containing protein</fullName>
    </recommendedName>
</protein>
<dbReference type="InterPro" id="IPR036058">
    <property type="entry name" value="Kazal_dom_sf"/>
</dbReference>
<feature type="coiled-coil region" evidence="1">
    <location>
        <begin position="68"/>
        <end position="150"/>
    </location>
</feature>
<reference evidence="4 5" key="1">
    <citation type="journal article" date="2016" name="Nat. Commun.">
        <title>Thousands of microbial genomes shed light on interconnected biogeochemical processes in an aquifer system.</title>
        <authorList>
            <person name="Anantharaman K."/>
            <person name="Brown C.T."/>
            <person name="Hug L.A."/>
            <person name="Sharon I."/>
            <person name="Castelle C.J."/>
            <person name="Probst A.J."/>
            <person name="Thomas B.C."/>
            <person name="Singh A."/>
            <person name="Wilkins M.J."/>
            <person name="Karaoz U."/>
            <person name="Brodie E.L."/>
            <person name="Williams K.H."/>
            <person name="Hubbard S.S."/>
            <person name="Banfield J.F."/>
        </authorList>
    </citation>
    <scope>NUCLEOTIDE SEQUENCE [LARGE SCALE GENOMIC DNA]</scope>
</reference>
<dbReference type="AlphaFoldDB" id="A0A1G2FWR3"/>
<sequence length="579" mass="66332">MADVSCRIGKIFFCFTFTIAALLLFVFPVFAQQESLNVEAGIKPESLFYFLDRTGEWTRLHIFTFGAVKKAELKARFAEERLAELKAVVEADAEVEVVEKLRERLSNMVDDSANDFERLDEEGRDVSAAIERLNAVFARHEEVLERVLENAPEEAHDALRRALEASRRGHDRAQEVFIRQHEKKYVDEERIEEVIERNLDRIRNRIDESLKRVEELSDDDPKKEHLEEVLENRIERLEQKLLDFESRDGAEDLKEKLRDHKKEAISRVLEIRSRIKHHATTTEEVLKRLEEGFFDKEAFIQRTAESIEDAKEELEEAKELLERMRGEGMDIPTGVERLMKNAQYHLDQALVAFQEKRIGDAFGQATASYRNSSNAERTLEGLMHEDDDDEAENGIDESDKDDGIRSQKPDRSEILCTAVFLPVCGKDAKTYGNECEARKAGVEVVHRGRCGAALEEKESDMQKPAAELETPEKKNIMIEITGDGFTPRAITVKKGTTVTWVNKSGHSAWPASDVHPVHTVYPGSNTKKCDTDDKINIFDACRGLKEGETYSFRFERVGRWQFHDHLRPSLGGIVIVEEQ</sequence>
<dbReference type="SUPFAM" id="SSF100895">
    <property type="entry name" value="Kazal-type serine protease inhibitors"/>
    <property type="match status" value="1"/>
</dbReference>
<feature type="coiled-coil region" evidence="1">
    <location>
        <begin position="297"/>
        <end position="327"/>
    </location>
</feature>
<evidence type="ECO:0000256" key="1">
    <source>
        <dbReference type="SAM" id="Coils"/>
    </source>
</evidence>
<dbReference type="InterPro" id="IPR008972">
    <property type="entry name" value="Cupredoxin"/>
</dbReference>
<dbReference type="Gene3D" id="2.60.40.420">
    <property type="entry name" value="Cupredoxins - blue copper proteins"/>
    <property type="match status" value="1"/>
</dbReference>
<feature type="coiled-coil region" evidence="1">
    <location>
        <begin position="192"/>
        <end position="267"/>
    </location>
</feature>
<comment type="caution">
    <text evidence="4">The sequence shown here is derived from an EMBL/GenBank/DDBJ whole genome shotgun (WGS) entry which is preliminary data.</text>
</comment>
<evidence type="ECO:0000313" key="4">
    <source>
        <dbReference type="EMBL" id="OGZ42247.1"/>
    </source>
</evidence>
<dbReference type="SMART" id="SM00280">
    <property type="entry name" value="KAZAL"/>
    <property type="match status" value="1"/>
</dbReference>
<gene>
    <name evidence="4" type="ORF">A2W41_00885</name>
</gene>
<dbReference type="SUPFAM" id="SSF49503">
    <property type="entry name" value="Cupredoxins"/>
    <property type="match status" value="1"/>
</dbReference>
<feature type="region of interest" description="Disordered" evidence="2">
    <location>
        <begin position="383"/>
        <end position="408"/>
    </location>
</feature>
<dbReference type="PANTHER" id="PTHR21131:SF0">
    <property type="entry name" value="GEO10195P1-RELATED"/>
    <property type="match status" value="1"/>
</dbReference>
<dbReference type="Pfam" id="PF18915">
    <property type="entry name" value="DUF5667"/>
    <property type="match status" value="1"/>
</dbReference>
<dbReference type="Gene3D" id="3.30.60.30">
    <property type="match status" value="1"/>
</dbReference>
<dbReference type="PANTHER" id="PTHR21131">
    <property type="entry name" value="SERINE-TYPE ENDOPEPTIDASE INHIBITOR"/>
    <property type="match status" value="1"/>
</dbReference>
<dbReference type="InterPro" id="IPR043725">
    <property type="entry name" value="DUF5667"/>
</dbReference>
<dbReference type="Proteomes" id="UP000176700">
    <property type="component" value="Unassembled WGS sequence"/>
</dbReference>
<keyword evidence="1" id="KW-0175">Coiled coil</keyword>
<evidence type="ECO:0000256" key="2">
    <source>
        <dbReference type="SAM" id="MobiDB-lite"/>
    </source>
</evidence>
<name>A0A1G2FWR3_9BACT</name>
<dbReference type="InterPro" id="IPR002350">
    <property type="entry name" value="Kazal_dom"/>
</dbReference>
<feature type="domain" description="Kazal-like" evidence="3">
    <location>
        <begin position="405"/>
        <end position="452"/>
    </location>
</feature>
<dbReference type="PROSITE" id="PS51465">
    <property type="entry name" value="KAZAL_2"/>
    <property type="match status" value="1"/>
</dbReference>
<evidence type="ECO:0000313" key="5">
    <source>
        <dbReference type="Proteomes" id="UP000176700"/>
    </source>
</evidence>
<dbReference type="InterPro" id="IPR053265">
    <property type="entry name" value="Serpin"/>
</dbReference>
<accession>A0A1G2FWR3</accession>
<dbReference type="CDD" id="cd00104">
    <property type="entry name" value="KAZAL_FS"/>
    <property type="match status" value="1"/>
</dbReference>